<organism evidence="4 5">
    <name type="scientific">Virgisporangium aurantiacum</name>
    <dbReference type="NCBI Taxonomy" id="175570"/>
    <lineage>
        <taxon>Bacteria</taxon>
        <taxon>Bacillati</taxon>
        <taxon>Actinomycetota</taxon>
        <taxon>Actinomycetes</taxon>
        <taxon>Micromonosporales</taxon>
        <taxon>Micromonosporaceae</taxon>
        <taxon>Virgisporangium</taxon>
    </lineage>
</organism>
<dbReference type="Pfam" id="PF00550">
    <property type="entry name" value="PP-binding"/>
    <property type="match status" value="1"/>
</dbReference>
<keyword evidence="5" id="KW-1185">Reference proteome</keyword>
<dbReference type="InterPro" id="IPR036736">
    <property type="entry name" value="ACP-like_sf"/>
</dbReference>
<comment type="caution">
    <text evidence="4">The sequence shown here is derived from an EMBL/GenBank/DDBJ whole genome shotgun (WGS) entry which is preliminary data.</text>
</comment>
<dbReference type="SMART" id="SM00823">
    <property type="entry name" value="PKS_PP"/>
    <property type="match status" value="1"/>
</dbReference>
<dbReference type="RefSeq" id="WP_203990447.1">
    <property type="nucleotide sequence ID" value="NZ_BOPG01000012.1"/>
</dbReference>
<proteinExistence type="predicted"/>
<gene>
    <name evidence="4" type="ORF">Vau01_023140</name>
</gene>
<dbReference type="Gene3D" id="1.10.1200.10">
    <property type="entry name" value="ACP-like"/>
    <property type="match status" value="1"/>
</dbReference>
<evidence type="ECO:0000259" key="3">
    <source>
        <dbReference type="PROSITE" id="PS50075"/>
    </source>
</evidence>
<evidence type="ECO:0000256" key="1">
    <source>
        <dbReference type="ARBA" id="ARBA00022450"/>
    </source>
</evidence>
<dbReference type="GO" id="GO:0031177">
    <property type="term" value="F:phosphopantetheine binding"/>
    <property type="evidence" value="ECO:0007669"/>
    <property type="project" value="InterPro"/>
</dbReference>
<sequence length="85" mass="9214">MDNLVDDLVALWRELLDDGLRGPDAFTPDSNFFVEGGHSLLGMVLLDRLEQRTGISLRLADLFKDPTPARLAARVHALAAEGVAG</sequence>
<dbReference type="Proteomes" id="UP000612585">
    <property type="component" value="Unassembled WGS sequence"/>
</dbReference>
<dbReference type="AlphaFoldDB" id="A0A8J3Z1X8"/>
<name>A0A8J3Z1X8_9ACTN</name>
<reference evidence="4" key="1">
    <citation type="submission" date="2021-01" db="EMBL/GenBank/DDBJ databases">
        <title>Whole genome shotgun sequence of Virgisporangium aurantiacum NBRC 16421.</title>
        <authorList>
            <person name="Komaki H."/>
            <person name="Tamura T."/>
        </authorList>
    </citation>
    <scope>NUCLEOTIDE SEQUENCE</scope>
    <source>
        <strain evidence="4">NBRC 16421</strain>
    </source>
</reference>
<dbReference type="SUPFAM" id="SSF47336">
    <property type="entry name" value="ACP-like"/>
    <property type="match status" value="1"/>
</dbReference>
<dbReference type="InterPro" id="IPR009081">
    <property type="entry name" value="PP-bd_ACP"/>
</dbReference>
<keyword evidence="1" id="KW-0596">Phosphopantetheine</keyword>
<protein>
    <recommendedName>
        <fullName evidence="3">Carrier domain-containing protein</fullName>
    </recommendedName>
</protein>
<evidence type="ECO:0000313" key="4">
    <source>
        <dbReference type="EMBL" id="GIJ54798.1"/>
    </source>
</evidence>
<dbReference type="PROSITE" id="PS50075">
    <property type="entry name" value="CARRIER"/>
    <property type="match status" value="1"/>
</dbReference>
<keyword evidence="2" id="KW-0597">Phosphoprotein</keyword>
<feature type="domain" description="Carrier" evidence="3">
    <location>
        <begin position="1"/>
        <end position="79"/>
    </location>
</feature>
<accession>A0A8J3Z1X8</accession>
<dbReference type="EMBL" id="BOPG01000012">
    <property type="protein sequence ID" value="GIJ54798.1"/>
    <property type="molecule type" value="Genomic_DNA"/>
</dbReference>
<evidence type="ECO:0000256" key="2">
    <source>
        <dbReference type="ARBA" id="ARBA00022553"/>
    </source>
</evidence>
<evidence type="ECO:0000313" key="5">
    <source>
        <dbReference type="Proteomes" id="UP000612585"/>
    </source>
</evidence>
<dbReference type="InterPro" id="IPR020806">
    <property type="entry name" value="PKS_PP-bd"/>
</dbReference>